<name>A0A6J7DBW2_9ZZZZ</name>
<proteinExistence type="predicted"/>
<organism evidence="2">
    <name type="scientific">freshwater metagenome</name>
    <dbReference type="NCBI Taxonomy" id="449393"/>
    <lineage>
        <taxon>unclassified sequences</taxon>
        <taxon>metagenomes</taxon>
        <taxon>ecological metagenomes</taxon>
    </lineage>
</organism>
<evidence type="ECO:0000256" key="1">
    <source>
        <dbReference type="SAM" id="Phobius"/>
    </source>
</evidence>
<dbReference type="EMBL" id="CAFBLQ010000040">
    <property type="protein sequence ID" value="CAB4866728.1"/>
    <property type="molecule type" value="Genomic_DNA"/>
</dbReference>
<keyword evidence="1" id="KW-0472">Membrane</keyword>
<evidence type="ECO:0000313" key="2">
    <source>
        <dbReference type="EMBL" id="CAB4866728.1"/>
    </source>
</evidence>
<accession>A0A6J7DBW2</accession>
<keyword evidence="1" id="KW-1133">Transmembrane helix</keyword>
<reference evidence="2" key="1">
    <citation type="submission" date="2020-05" db="EMBL/GenBank/DDBJ databases">
        <authorList>
            <person name="Chiriac C."/>
            <person name="Salcher M."/>
            <person name="Ghai R."/>
            <person name="Kavagutti S V."/>
        </authorList>
    </citation>
    <scope>NUCLEOTIDE SEQUENCE</scope>
</reference>
<feature type="transmembrane region" description="Helical" evidence="1">
    <location>
        <begin position="64"/>
        <end position="85"/>
    </location>
</feature>
<protein>
    <submittedName>
        <fullName evidence="2">Unannotated protein</fullName>
    </submittedName>
</protein>
<feature type="transmembrane region" description="Helical" evidence="1">
    <location>
        <begin position="31"/>
        <end position="57"/>
    </location>
</feature>
<sequence length="95" mass="10307">MIGALIIGFLAGVIGRILLPDMWHGLRGPRSWFFSLCLGLAGALVGYLIFSVAIGLGDTDIFDVWGFFTAIFGVIILLPFVGIWARLTGRGPQKR</sequence>
<gene>
    <name evidence="2" type="ORF">UFOPK3423_00521</name>
</gene>
<dbReference type="AlphaFoldDB" id="A0A6J7DBW2"/>
<keyword evidence="1" id="KW-0812">Transmembrane</keyword>